<evidence type="ECO:0000256" key="1">
    <source>
        <dbReference type="ARBA" id="ARBA00005179"/>
    </source>
</evidence>
<comment type="similarity">
    <text evidence="4">Belongs to the class I-like SAM-binding methyltransferase superfamily.</text>
</comment>
<evidence type="ECO:0000256" key="3">
    <source>
        <dbReference type="ARBA" id="ARBA00022691"/>
    </source>
</evidence>
<name>A0A074WQG9_9PEZI</name>
<comment type="pathway">
    <text evidence="1">Secondary metabolite biosynthesis.</text>
</comment>
<evidence type="ECO:0000313" key="6">
    <source>
        <dbReference type="EMBL" id="KEQ75398.1"/>
    </source>
</evidence>
<organism evidence="6 7">
    <name type="scientific">Aureobasidium namibiae CBS 147.97</name>
    <dbReference type="NCBI Taxonomy" id="1043004"/>
    <lineage>
        <taxon>Eukaryota</taxon>
        <taxon>Fungi</taxon>
        <taxon>Dikarya</taxon>
        <taxon>Ascomycota</taxon>
        <taxon>Pezizomycotina</taxon>
        <taxon>Dothideomycetes</taxon>
        <taxon>Dothideomycetidae</taxon>
        <taxon>Dothideales</taxon>
        <taxon>Saccotheciaceae</taxon>
        <taxon>Aureobasidium</taxon>
    </lineage>
</organism>
<dbReference type="Pfam" id="PF08242">
    <property type="entry name" value="Methyltransf_12"/>
    <property type="match status" value="1"/>
</dbReference>
<dbReference type="SUPFAM" id="SSF53335">
    <property type="entry name" value="S-adenosyl-L-methionine-dependent methyltransferases"/>
    <property type="match status" value="1"/>
</dbReference>
<dbReference type="Gene3D" id="3.40.50.150">
    <property type="entry name" value="Vaccinia Virus protein VP39"/>
    <property type="match status" value="1"/>
</dbReference>
<dbReference type="InterPro" id="IPR051654">
    <property type="entry name" value="Meroterpenoid_MTases"/>
</dbReference>
<dbReference type="RefSeq" id="XP_013429855.1">
    <property type="nucleotide sequence ID" value="XM_013574401.1"/>
</dbReference>
<dbReference type="OrthoDB" id="2094832at2759"/>
<gene>
    <name evidence="6" type="ORF">M436DRAFT_79809</name>
</gene>
<reference evidence="6 7" key="1">
    <citation type="journal article" date="2014" name="BMC Genomics">
        <title>Genome sequencing of four Aureobasidium pullulans varieties: biotechnological potential, stress tolerance, and description of new species.</title>
        <authorList>
            <person name="Gostin Ar C."/>
            <person name="Ohm R.A."/>
            <person name="Kogej T."/>
            <person name="Sonjak S."/>
            <person name="Turk M."/>
            <person name="Zajc J."/>
            <person name="Zalar P."/>
            <person name="Grube M."/>
            <person name="Sun H."/>
            <person name="Han J."/>
            <person name="Sharma A."/>
            <person name="Chiniquy J."/>
            <person name="Ngan C.Y."/>
            <person name="Lipzen A."/>
            <person name="Barry K."/>
            <person name="Grigoriev I.V."/>
            <person name="Gunde-Cimerman N."/>
        </authorList>
    </citation>
    <scope>NUCLEOTIDE SEQUENCE [LARGE SCALE GENOMIC DNA]</scope>
    <source>
        <strain evidence="6 7">CBS 147.97</strain>
    </source>
</reference>
<keyword evidence="2" id="KW-0808">Transferase</keyword>
<proteinExistence type="inferred from homology"/>
<evidence type="ECO:0000313" key="7">
    <source>
        <dbReference type="Proteomes" id="UP000027730"/>
    </source>
</evidence>
<keyword evidence="3" id="KW-0949">S-adenosyl-L-methionine</keyword>
<evidence type="ECO:0000256" key="2">
    <source>
        <dbReference type="ARBA" id="ARBA00022679"/>
    </source>
</evidence>
<feature type="domain" description="Methyltransferase type 12" evidence="5">
    <location>
        <begin position="91"/>
        <end position="190"/>
    </location>
</feature>
<dbReference type="GO" id="GO:0016740">
    <property type="term" value="F:transferase activity"/>
    <property type="evidence" value="ECO:0007669"/>
    <property type="project" value="UniProtKB-KW"/>
</dbReference>
<dbReference type="PANTHER" id="PTHR35897">
    <property type="entry name" value="METHYLTRANSFERASE AUSD"/>
    <property type="match status" value="1"/>
</dbReference>
<dbReference type="STRING" id="1043004.A0A074WQG9"/>
<evidence type="ECO:0000259" key="5">
    <source>
        <dbReference type="Pfam" id="PF08242"/>
    </source>
</evidence>
<protein>
    <recommendedName>
        <fullName evidence="5">Methyltransferase type 12 domain-containing protein</fullName>
    </recommendedName>
</protein>
<dbReference type="HOGENOM" id="CLU_051542_0_1_1"/>
<dbReference type="PANTHER" id="PTHR35897:SF1">
    <property type="entry name" value="METHYLTRANSFERASE AUSD"/>
    <property type="match status" value="1"/>
</dbReference>
<dbReference type="InterPro" id="IPR029063">
    <property type="entry name" value="SAM-dependent_MTases_sf"/>
</dbReference>
<keyword evidence="7" id="KW-1185">Reference proteome</keyword>
<dbReference type="AlphaFoldDB" id="A0A074WQG9"/>
<evidence type="ECO:0000256" key="4">
    <source>
        <dbReference type="ARBA" id="ARBA00038314"/>
    </source>
</evidence>
<dbReference type="GeneID" id="25416500"/>
<dbReference type="EMBL" id="KL584705">
    <property type="protein sequence ID" value="KEQ75398.1"/>
    <property type="molecule type" value="Genomic_DNA"/>
</dbReference>
<sequence length="276" mass="31237">MASVGTKDTGVAWFQAELEDVNPQARAILETYCKLPSDEVVPHVLRIRDKAWAVFPYPCIGQFRFLDMPLGGFDAYPEIVQRLKSGNNKYLDLGCCFGQDIRRLVADGVPEKALIGCDLHQGFLDLGYDLFKDKDKLKSDLITADVFESKSELTQLYGSIDIIHASSFFHLFGYEGQKKIARRVVQLLKPKKDSLLVGRQVGNVKSHEAESAASGSGNMFLQNVESWKRMWKEIGEETGTQWEVKATLEDWPMAEGKKIAWHNEGTKRIFFSVRRL</sequence>
<dbReference type="InterPro" id="IPR013217">
    <property type="entry name" value="Methyltransf_12"/>
</dbReference>
<accession>A0A074WQG9</accession>
<dbReference type="Proteomes" id="UP000027730">
    <property type="component" value="Unassembled WGS sequence"/>
</dbReference>